<evidence type="ECO:0000313" key="2">
    <source>
        <dbReference type="EMBL" id="PIS05488.1"/>
    </source>
</evidence>
<dbReference type="AlphaFoldDB" id="A0A2H0W2B0"/>
<feature type="transmembrane region" description="Helical" evidence="1">
    <location>
        <begin position="77"/>
        <end position="96"/>
    </location>
</feature>
<evidence type="ECO:0000256" key="1">
    <source>
        <dbReference type="SAM" id="Phobius"/>
    </source>
</evidence>
<gene>
    <name evidence="2" type="ORF">COT81_00535</name>
</gene>
<keyword evidence="1" id="KW-0472">Membrane</keyword>
<keyword evidence="1" id="KW-1133">Transmembrane helix</keyword>
<comment type="caution">
    <text evidence="2">The sequence shown here is derived from an EMBL/GenBank/DDBJ whole genome shotgun (WGS) entry which is preliminary data.</text>
</comment>
<dbReference type="Proteomes" id="UP000230935">
    <property type="component" value="Unassembled WGS sequence"/>
</dbReference>
<feature type="transmembrane region" description="Helical" evidence="1">
    <location>
        <begin position="117"/>
        <end position="140"/>
    </location>
</feature>
<feature type="transmembrane region" description="Helical" evidence="1">
    <location>
        <begin position="6"/>
        <end position="28"/>
    </location>
</feature>
<organism evidence="2 3">
    <name type="scientific">Candidatus Buchananbacteria bacterium CG10_big_fil_rev_8_21_14_0_10_42_9</name>
    <dbReference type="NCBI Taxonomy" id="1974526"/>
    <lineage>
        <taxon>Bacteria</taxon>
        <taxon>Candidatus Buchananiibacteriota</taxon>
    </lineage>
</organism>
<name>A0A2H0W2B0_9BACT</name>
<keyword evidence="1" id="KW-0812">Transmembrane</keyword>
<proteinExistence type="predicted"/>
<evidence type="ECO:0000313" key="3">
    <source>
        <dbReference type="Proteomes" id="UP000230935"/>
    </source>
</evidence>
<accession>A0A2H0W2B0</accession>
<feature type="transmembrane region" description="Helical" evidence="1">
    <location>
        <begin position="49"/>
        <end position="71"/>
    </location>
</feature>
<dbReference type="EMBL" id="PEZZ01000004">
    <property type="protein sequence ID" value="PIS05488.1"/>
    <property type="molecule type" value="Genomic_DNA"/>
</dbReference>
<sequence>MEQYLLGLAAVILQVGGGIMALASLGLLDIARRLRSSGRGRHDEALEQALMASKLAFPALLLSTVGSYLAVRMYVQHAPLLGLVALSVIFVLGGSIQAIAGWQKSRDNDVVAATSKYFMAAALWAVSAMAWLPCVAYYAWRASPPA</sequence>
<reference evidence="3" key="1">
    <citation type="submission" date="2017-09" db="EMBL/GenBank/DDBJ databases">
        <title>Depth-based differentiation of microbial function through sediment-hosted aquifers and enrichment of novel symbionts in the deep terrestrial subsurface.</title>
        <authorList>
            <person name="Probst A.J."/>
            <person name="Ladd B."/>
            <person name="Jarett J.K."/>
            <person name="Geller-Mcgrath D.E."/>
            <person name="Sieber C.M.K."/>
            <person name="Emerson J.B."/>
            <person name="Anantharaman K."/>
            <person name="Thomas B.C."/>
            <person name="Malmstrom R."/>
            <person name="Stieglmeier M."/>
            <person name="Klingl A."/>
            <person name="Woyke T."/>
            <person name="Ryan C.M."/>
            <person name="Banfield J.F."/>
        </authorList>
    </citation>
    <scope>NUCLEOTIDE SEQUENCE [LARGE SCALE GENOMIC DNA]</scope>
</reference>
<protein>
    <submittedName>
        <fullName evidence="2">Uncharacterized protein</fullName>
    </submittedName>
</protein>